<dbReference type="PROSITE" id="PS50056">
    <property type="entry name" value="TYR_PHOSPHATASE_2"/>
    <property type="match status" value="1"/>
</dbReference>
<dbReference type="EMBL" id="CAJA01000103">
    <property type="protein sequence ID" value="CCH72709.1"/>
    <property type="molecule type" value="Genomic_DNA"/>
</dbReference>
<evidence type="ECO:0000313" key="3">
    <source>
        <dbReference type="EMBL" id="CCH72709.1"/>
    </source>
</evidence>
<sequence length="256" mass="28141">MLQRWIELDGVVNMRDLGGLPTTDGGVVQPHRLIRSDNLQDLSPADVAHLVDLGVSDIVDLRSHREVHLTGEGPLRATALRHHHHSFISEPLPGQDDPAFLSTRPEHLATVKDQDYWSQHYRGYLVERPDSVSAALSVVATAQGATIIHCAAGKDRTGTVVGLALAVAGVPRAEIVSDYVLTSERLDRIIDRLSGVDPYRETLRDKPRDEQIPLATSMDALLTMVDDDFGGAAGWLRAQGWTDDEIDALRRKLTVE</sequence>
<dbReference type="STRING" id="1193182.BN11_1910002"/>
<accession>W6K2R9</accession>
<dbReference type="PROSITE" id="PS00383">
    <property type="entry name" value="TYR_PHOSPHATASE_1"/>
    <property type="match status" value="1"/>
</dbReference>
<dbReference type="PANTHER" id="PTHR31126:SF1">
    <property type="entry name" value="TYROSINE SPECIFIC PROTEIN PHOSPHATASES DOMAIN-CONTAINING PROTEIN"/>
    <property type="match status" value="1"/>
</dbReference>
<dbReference type="PANTHER" id="PTHR31126">
    <property type="entry name" value="TYROSINE-PROTEIN PHOSPHATASE"/>
    <property type="match status" value="1"/>
</dbReference>
<comment type="similarity">
    <text evidence="1">Belongs to the protein-tyrosine phosphatase family.</text>
</comment>
<dbReference type="GO" id="GO:0004721">
    <property type="term" value="F:phosphoprotein phosphatase activity"/>
    <property type="evidence" value="ECO:0007669"/>
    <property type="project" value="InterPro"/>
</dbReference>
<dbReference type="Pfam" id="PF13350">
    <property type="entry name" value="Y_phosphatase3"/>
    <property type="match status" value="1"/>
</dbReference>
<organism evidence="3 4">
    <name type="scientific">Nostocoides australiense Ben110</name>
    <dbReference type="NCBI Taxonomy" id="1193182"/>
    <lineage>
        <taxon>Bacteria</taxon>
        <taxon>Bacillati</taxon>
        <taxon>Actinomycetota</taxon>
        <taxon>Actinomycetes</taxon>
        <taxon>Micrococcales</taxon>
        <taxon>Intrasporangiaceae</taxon>
        <taxon>Nostocoides</taxon>
    </lineage>
</organism>
<feature type="domain" description="Tyrosine specific protein phosphatases" evidence="2">
    <location>
        <begin position="133"/>
        <end position="188"/>
    </location>
</feature>
<dbReference type="SUPFAM" id="SSF52799">
    <property type="entry name" value="(Phosphotyrosine protein) phosphatases II"/>
    <property type="match status" value="1"/>
</dbReference>
<comment type="caution">
    <text evidence="3">The sequence shown here is derived from an EMBL/GenBank/DDBJ whole genome shotgun (WGS) entry which is preliminary data.</text>
</comment>
<dbReference type="InterPro" id="IPR026893">
    <property type="entry name" value="Tyr/Ser_Pase_IphP-type"/>
</dbReference>
<dbReference type="InterPro" id="IPR016130">
    <property type="entry name" value="Tyr_Pase_AS"/>
</dbReference>
<evidence type="ECO:0000256" key="1">
    <source>
        <dbReference type="ARBA" id="ARBA00009580"/>
    </source>
</evidence>
<dbReference type="RefSeq" id="WP_235435458.1">
    <property type="nucleotide sequence ID" value="NZ_HG764815.1"/>
</dbReference>
<dbReference type="InterPro" id="IPR000387">
    <property type="entry name" value="Tyr_Pase_dom"/>
</dbReference>
<protein>
    <submittedName>
        <fullName evidence="3">Protein tyrosine/serine phosphatase-like protein</fullName>
    </submittedName>
</protein>
<dbReference type="AlphaFoldDB" id="W6K2R9"/>
<name>W6K2R9_9MICO</name>
<evidence type="ECO:0000313" key="4">
    <source>
        <dbReference type="Proteomes" id="UP000035763"/>
    </source>
</evidence>
<reference evidence="3 4" key="1">
    <citation type="journal article" date="2013" name="ISME J.">
        <title>A metabolic model for members of the genus Tetrasphaera involved in enhanced biological phosphorus removal.</title>
        <authorList>
            <person name="Kristiansen R."/>
            <person name="Nguyen H.T.T."/>
            <person name="Saunders A.M."/>
            <person name="Nielsen J.L."/>
            <person name="Wimmer R."/>
            <person name="Le V.Q."/>
            <person name="McIlroy S.J."/>
            <person name="Petrovski S."/>
            <person name="Seviour R.J."/>
            <person name="Calteau A."/>
            <person name="Nielsen K.L."/>
            <person name="Nielsen P.H."/>
        </authorList>
    </citation>
    <scope>NUCLEOTIDE SEQUENCE [LARGE SCALE GENOMIC DNA]</scope>
    <source>
        <strain evidence="3 4">Ben110</strain>
    </source>
</reference>
<dbReference type="Proteomes" id="UP000035763">
    <property type="component" value="Unassembled WGS sequence"/>
</dbReference>
<dbReference type="Gene3D" id="3.90.190.10">
    <property type="entry name" value="Protein tyrosine phosphatase superfamily"/>
    <property type="match status" value="1"/>
</dbReference>
<keyword evidence="4" id="KW-1185">Reference proteome</keyword>
<evidence type="ECO:0000259" key="2">
    <source>
        <dbReference type="PROSITE" id="PS50056"/>
    </source>
</evidence>
<dbReference type="InterPro" id="IPR029021">
    <property type="entry name" value="Prot-tyrosine_phosphatase-like"/>
</dbReference>
<gene>
    <name evidence="3" type="ORF">BN11_1910002</name>
</gene>
<proteinExistence type="inferred from homology"/>